<accession>A0A832GM31</accession>
<proteinExistence type="predicted"/>
<evidence type="ECO:0000313" key="1">
    <source>
        <dbReference type="EMBL" id="HGV54840.1"/>
    </source>
</evidence>
<protein>
    <submittedName>
        <fullName evidence="1">Uncharacterized protein</fullName>
    </submittedName>
</protein>
<comment type="caution">
    <text evidence="1">The sequence shown here is derived from an EMBL/GenBank/DDBJ whole genome shotgun (WGS) entry which is preliminary data.</text>
</comment>
<reference evidence="1" key="1">
    <citation type="journal article" date="2020" name="mSystems">
        <title>Genome- and Community-Level Interaction Insights into Carbon Utilization and Element Cycling Functions of Hydrothermarchaeota in Hydrothermal Sediment.</title>
        <authorList>
            <person name="Zhou Z."/>
            <person name="Liu Y."/>
            <person name="Xu W."/>
            <person name="Pan J."/>
            <person name="Luo Z.H."/>
            <person name="Li M."/>
        </authorList>
    </citation>
    <scope>NUCLEOTIDE SEQUENCE [LARGE SCALE GENOMIC DNA]</scope>
    <source>
        <strain evidence="1">SpSt-605</strain>
    </source>
</reference>
<sequence>MRGIKSLIGGLVILSLLMVGDCLAQKRSGMMPPADPAKIQEFCKEIQPLYQKELQLKSEIRAQVWSTSPNWDLVLDKEIEAAKLRVEMMKKAQEKGLFFRPLHGNIRKYCGW</sequence>
<dbReference type="AlphaFoldDB" id="A0A832GM31"/>
<gene>
    <name evidence="1" type="ORF">ENT73_01955</name>
</gene>
<dbReference type="EMBL" id="DSZU01000029">
    <property type="protein sequence ID" value="HGV54840.1"/>
    <property type="molecule type" value="Genomic_DNA"/>
</dbReference>
<organism evidence="1">
    <name type="scientific">Caldimicrobium thiodismutans</name>
    <dbReference type="NCBI Taxonomy" id="1653476"/>
    <lineage>
        <taxon>Bacteria</taxon>
        <taxon>Pseudomonadati</taxon>
        <taxon>Thermodesulfobacteriota</taxon>
        <taxon>Thermodesulfobacteria</taxon>
        <taxon>Thermodesulfobacteriales</taxon>
        <taxon>Thermodesulfobacteriaceae</taxon>
        <taxon>Caldimicrobium</taxon>
    </lineage>
</organism>
<name>A0A832GM31_9BACT</name>